<keyword evidence="4 11" id="KW-0808">Transferase</keyword>
<dbReference type="GO" id="GO:0008444">
    <property type="term" value="F:CDP-diacylglycerol-glycerol-3-phosphate 3-phosphatidyltransferase activity"/>
    <property type="evidence" value="ECO:0007669"/>
    <property type="project" value="InterPro"/>
</dbReference>
<evidence type="ECO:0000313" key="14">
    <source>
        <dbReference type="Proteomes" id="UP000680588"/>
    </source>
</evidence>
<evidence type="ECO:0000256" key="9">
    <source>
        <dbReference type="ARBA" id="ARBA00023209"/>
    </source>
</evidence>
<feature type="transmembrane region" description="Helical" evidence="12">
    <location>
        <begin position="105"/>
        <end position="126"/>
    </location>
</feature>
<dbReference type="Pfam" id="PF01066">
    <property type="entry name" value="CDP-OH_P_transf"/>
    <property type="match status" value="1"/>
</dbReference>
<dbReference type="KEGG" id="asun:KG104_05805"/>
<dbReference type="PROSITE" id="PS00379">
    <property type="entry name" value="CDP_ALCOHOL_P_TRANSF"/>
    <property type="match status" value="1"/>
</dbReference>
<protein>
    <submittedName>
        <fullName evidence="13">CDP-alcohol phosphatidyltransferase family protein</fullName>
    </submittedName>
</protein>
<name>A0A975S8T4_9MICC</name>
<dbReference type="GO" id="GO:0046474">
    <property type="term" value="P:glycerophospholipid biosynthetic process"/>
    <property type="evidence" value="ECO:0007669"/>
    <property type="project" value="TreeGrafter"/>
</dbReference>
<evidence type="ECO:0000256" key="6">
    <source>
        <dbReference type="ARBA" id="ARBA00022989"/>
    </source>
</evidence>
<gene>
    <name evidence="13" type="ORF">KG104_05805</name>
</gene>
<dbReference type="Proteomes" id="UP000680588">
    <property type="component" value="Chromosome"/>
</dbReference>
<dbReference type="EMBL" id="CP076456">
    <property type="protein sequence ID" value="QWQ37906.1"/>
    <property type="molecule type" value="Genomic_DNA"/>
</dbReference>
<feature type="transmembrane region" description="Helical" evidence="12">
    <location>
        <begin position="20"/>
        <end position="43"/>
    </location>
</feature>
<keyword evidence="5 12" id="KW-0812">Transmembrane</keyword>
<evidence type="ECO:0000256" key="8">
    <source>
        <dbReference type="ARBA" id="ARBA00023136"/>
    </source>
</evidence>
<feature type="transmembrane region" description="Helical" evidence="12">
    <location>
        <begin position="163"/>
        <end position="188"/>
    </location>
</feature>
<keyword evidence="10" id="KW-1208">Phospholipid metabolism</keyword>
<sequence>MRVIGAGTRPGRAPAELDTFWTLPNLITVLRFLGVPLFVWFIVRDEYGPAFITLVTVGSTDWVDGYLARRLGQVSRVGKWLDPVADRLALIVVAVTFVVDGIAPSWLVLAIVIPDAVLIINALVLFRGSPNLPVSNIGKIRTALLLLGAPMLLLQRVPGFEYAWLSAAGTAVLLLGCIGHILAAAGYLRASWNKHARERAAAGNG</sequence>
<feature type="transmembrane region" description="Helical" evidence="12">
    <location>
        <begin position="138"/>
        <end position="157"/>
    </location>
</feature>
<dbReference type="GO" id="GO:0016020">
    <property type="term" value="C:membrane"/>
    <property type="evidence" value="ECO:0007669"/>
    <property type="project" value="UniProtKB-SubCell"/>
</dbReference>
<evidence type="ECO:0000256" key="12">
    <source>
        <dbReference type="SAM" id="Phobius"/>
    </source>
</evidence>
<dbReference type="InterPro" id="IPR004570">
    <property type="entry name" value="Phosphatidylglycerol_P_synth"/>
</dbReference>
<keyword evidence="8 12" id="KW-0472">Membrane</keyword>
<dbReference type="PIRSF" id="PIRSF000847">
    <property type="entry name" value="Phos_ph_gly_syn"/>
    <property type="match status" value="1"/>
</dbReference>
<dbReference type="InterPro" id="IPR050324">
    <property type="entry name" value="CDP-alcohol_PTase-I"/>
</dbReference>
<comment type="similarity">
    <text evidence="2 11">Belongs to the CDP-alcohol phosphatidyltransferase class-I family.</text>
</comment>
<keyword evidence="6 12" id="KW-1133">Transmembrane helix</keyword>
<keyword evidence="9" id="KW-0594">Phospholipid biosynthesis</keyword>
<evidence type="ECO:0000256" key="3">
    <source>
        <dbReference type="ARBA" id="ARBA00022516"/>
    </source>
</evidence>
<dbReference type="AlphaFoldDB" id="A0A975S8T4"/>
<evidence type="ECO:0000256" key="7">
    <source>
        <dbReference type="ARBA" id="ARBA00023098"/>
    </source>
</evidence>
<evidence type="ECO:0000256" key="2">
    <source>
        <dbReference type="ARBA" id="ARBA00010441"/>
    </source>
</evidence>
<keyword evidence="7" id="KW-0443">Lipid metabolism</keyword>
<evidence type="ECO:0000256" key="4">
    <source>
        <dbReference type="ARBA" id="ARBA00022679"/>
    </source>
</evidence>
<evidence type="ECO:0000313" key="13">
    <source>
        <dbReference type="EMBL" id="QWQ37906.1"/>
    </source>
</evidence>
<dbReference type="InterPro" id="IPR000462">
    <property type="entry name" value="CDP-OH_P_trans"/>
</dbReference>
<proteinExistence type="inferred from homology"/>
<evidence type="ECO:0000256" key="1">
    <source>
        <dbReference type="ARBA" id="ARBA00004141"/>
    </source>
</evidence>
<comment type="subcellular location">
    <subcellularLocation>
        <location evidence="1">Membrane</location>
        <topology evidence="1">Multi-pass membrane protein</topology>
    </subcellularLocation>
</comment>
<dbReference type="Gene3D" id="1.20.120.1760">
    <property type="match status" value="1"/>
</dbReference>
<reference evidence="13" key="1">
    <citation type="submission" date="2021-06" db="EMBL/GenBank/DDBJ databases">
        <title>Novel species in genus Arthrobacter.</title>
        <authorList>
            <person name="Zhang G."/>
        </authorList>
    </citation>
    <scope>NUCLEOTIDE SEQUENCE</scope>
    <source>
        <strain evidence="13">Zg-ZUI122</strain>
    </source>
</reference>
<organism evidence="13 14">
    <name type="scientific">Arthrobacter sunyaminii</name>
    <dbReference type="NCBI Taxonomy" id="2816859"/>
    <lineage>
        <taxon>Bacteria</taxon>
        <taxon>Bacillati</taxon>
        <taxon>Actinomycetota</taxon>
        <taxon>Actinomycetes</taxon>
        <taxon>Micrococcales</taxon>
        <taxon>Micrococcaceae</taxon>
        <taxon>Arthrobacter</taxon>
    </lineage>
</organism>
<keyword evidence="14" id="KW-1185">Reference proteome</keyword>
<evidence type="ECO:0000256" key="10">
    <source>
        <dbReference type="ARBA" id="ARBA00023264"/>
    </source>
</evidence>
<evidence type="ECO:0000256" key="11">
    <source>
        <dbReference type="RuleBase" id="RU003750"/>
    </source>
</evidence>
<keyword evidence="3" id="KW-0444">Lipid biosynthesis</keyword>
<dbReference type="PANTHER" id="PTHR14269:SF62">
    <property type="entry name" value="CDP-DIACYLGLYCEROL--GLYCEROL-3-PHOSPHATE 3-PHOSPHATIDYLTRANSFERASE 1, CHLOROPLASTIC"/>
    <property type="match status" value="1"/>
</dbReference>
<evidence type="ECO:0000256" key="5">
    <source>
        <dbReference type="ARBA" id="ARBA00022692"/>
    </source>
</evidence>
<dbReference type="InterPro" id="IPR048254">
    <property type="entry name" value="CDP_ALCOHOL_P_TRANSF_CS"/>
</dbReference>
<dbReference type="PANTHER" id="PTHR14269">
    <property type="entry name" value="CDP-DIACYLGLYCEROL--GLYCEROL-3-PHOSPHATE 3-PHOSPHATIDYLTRANSFERASE-RELATED"/>
    <property type="match status" value="1"/>
</dbReference>
<dbReference type="InterPro" id="IPR043130">
    <property type="entry name" value="CDP-OH_PTrfase_TM_dom"/>
</dbReference>
<accession>A0A975S8T4</accession>